<reference evidence="8" key="1">
    <citation type="submission" date="2020-09" db="EMBL/GenBank/DDBJ databases">
        <authorList>
            <person name="Kikuchi T."/>
        </authorList>
    </citation>
    <scope>NUCLEOTIDE SEQUENCE</scope>
    <source>
        <strain evidence="8">SH1</strain>
    </source>
</reference>
<evidence type="ECO:0000256" key="3">
    <source>
        <dbReference type="ARBA" id="ARBA00022705"/>
    </source>
</evidence>
<comment type="subcellular location">
    <subcellularLocation>
        <location evidence="1">Nucleus</location>
    </subcellularLocation>
</comment>
<dbReference type="Proteomes" id="UP000783686">
    <property type="component" value="Unassembled WGS sequence"/>
</dbReference>
<dbReference type="Proteomes" id="UP000614601">
    <property type="component" value="Unassembled WGS sequence"/>
</dbReference>
<evidence type="ECO:0000256" key="6">
    <source>
        <dbReference type="ARBA" id="ARBA00032930"/>
    </source>
</evidence>
<dbReference type="PANTHER" id="PTHR12708:SF0">
    <property type="entry name" value="DNA POLYMERASE EPSILON SUBUNIT 2"/>
    <property type="match status" value="1"/>
</dbReference>
<dbReference type="GO" id="GO:0003677">
    <property type="term" value="F:DNA binding"/>
    <property type="evidence" value="ECO:0007669"/>
    <property type="project" value="UniProtKB-KW"/>
</dbReference>
<dbReference type="InterPro" id="IPR007185">
    <property type="entry name" value="DNA_pol_a/d/e_bsu"/>
</dbReference>
<proteinExistence type="inferred from homology"/>
<keyword evidence="9" id="KW-1185">Reference proteome</keyword>
<keyword evidence="4" id="KW-0238">DNA-binding</keyword>
<dbReference type="OrthoDB" id="10254730at2759"/>
<comment type="caution">
    <text evidence="8">The sequence shown here is derived from an EMBL/GenBank/DDBJ whole genome shotgun (WGS) entry which is preliminary data.</text>
</comment>
<dbReference type="GO" id="GO:0006261">
    <property type="term" value="P:DNA-templated DNA replication"/>
    <property type="evidence" value="ECO:0007669"/>
    <property type="project" value="InterPro"/>
</dbReference>
<comment type="similarity">
    <text evidence="2">Belongs to the DNA polymerase epsilon subunit B family.</text>
</comment>
<evidence type="ECO:0000259" key="7">
    <source>
        <dbReference type="Pfam" id="PF04042"/>
    </source>
</evidence>
<organism evidence="8 9">
    <name type="scientific">Bursaphelenchus okinawaensis</name>
    <dbReference type="NCBI Taxonomy" id="465554"/>
    <lineage>
        <taxon>Eukaryota</taxon>
        <taxon>Metazoa</taxon>
        <taxon>Ecdysozoa</taxon>
        <taxon>Nematoda</taxon>
        <taxon>Chromadorea</taxon>
        <taxon>Rhabditida</taxon>
        <taxon>Tylenchina</taxon>
        <taxon>Tylenchomorpha</taxon>
        <taxon>Aphelenchoidea</taxon>
        <taxon>Aphelenchoididae</taxon>
        <taxon>Bursaphelenchus</taxon>
    </lineage>
</organism>
<keyword evidence="5" id="KW-0539">Nucleus</keyword>
<dbReference type="EMBL" id="CAJFCW020000004">
    <property type="protein sequence ID" value="CAG9111429.1"/>
    <property type="molecule type" value="Genomic_DNA"/>
</dbReference>
<dbReference type="PANTHER" id="PTHR12708">
    <property type="entry name" value="DNA POLYMERASE EPSILON SUBUNIT B"/>
    <property type="match status" value="1"/>
</dbReference>
<evidence type="ECO:0000313" key="8">
    <source>
        <dbReference type="EMBL" id="CAD5218711.1"/>
    </source>
</evidence>
<evidence type="ECO:0000256" key="4">
    <source>
        <dbReference type="ARBA" id="ARBA00023125"/>
    </source>
</evidence>
<dbReference type="InterPro" id="IPR016266">
    <property type="entry name" value="POLE2"/>
</dbReference>
<dbReference type="GO" id="GO:0042276">
    <property type="term" value="P:error-prone translesion synthesis"/>
    <property type="evidence" value="ECO:0007669"/>
    <property type="project" value="TreeGrafter"/>
</dbReference>
<feature type="domain" description="DNA polymerase alpha/delta/epsilon subunit B" evidence="7">
    <location>
        <begin position="246"/>
        <end position="438"/>
    </location>
</feature>
<sequence>MSDPGRAQIRRCFEQAMISIRTDALNQLTSYCKEMDHGSRRKYISNLIEKICISGVDDLNLETLKDLLVAKKTQIRSGKEFEVFESPNWPNYEYDKASKAIVPKERQDLLANDLVINSFVKDRVKYIFKNLADSQGFDDLESLLCLKAKKTKVLLVILRDLMDRMYGQDATGQVVLEVTEKTTFEENAYFFYGGIFVCEGDYRDGILTIKKLTLPVLKPLNEMPSIVPTDVLNRQPFDAPKNSDCIVILSDVFLDRPEVHEALNQLFMGYSEAPPAMFILCGSFRSIYFDYSLFRDVEKDFKQLEELITRYNDVYKNTQFVLIPGPRDPPCGDRLPSIFMETIKPIFENRPNVNLVANPSKVLFKNKVIQAIRDDVIEKLAGETFHISENSEIGGSYSRTIWSQRNAFPLHPKGSPINYGNVYDFIVMPDLLILADDFTAYRWKPSEDQENQQYKIVNPGRFAQEPFKFMIYYPKDGRTELNSIH</sequence>
<dbReference type="AlphaFoldDB" id="A0A811KSL1"/>
<dbReference type="Pfam" id="PF04042">
    <property type="entry name" value="DNA_pol_E_B"/>
    <property type="match status" value="1"/>
</dbReference>
<evidence type="ECO:0000313" key="9">
    <source>
        <dbReference type="Proteomes" id="UP000614601"/>
    </source>
</evidence>
<evidence type="ECO:0000256" key="5">
    <source>
        <dbReference type="ARBA" id="ARBA00023242"/>
    </source>
</evidence>
<keyword evidence="3" id="KW-0235">DNA replication</keyword>
<evidence type="ECO:0000256" key="2">
    <source>
        <dbReference type="ARBA" id="ARBA00009560"/>
    </source>
</evidence>
<dbReference type="EMBL" id="CAJFDH010000004">
    <property type="protein sequence ID" value="CAD5218711.1"/>
    <property type="molecule type" value="Genomic_DNA"/>
</dbReference>
<evidence type="ECO:0000256" key="1">
    <source>
        <dbReference type="ARBA" id="ARBA00004123"/>
    </source>
</evidence>
<dbReference type="GO" id="GO:0008622">
    <property type="term" value="C:epsilon DNA polymerase complex"/>
    <property type="evidence" value="ECO:0007669"/>
    <property type="project" value="InterPro"/>
</dbReference>
<accession>A0A811KSL1</accession>
<protein>
    <recommendedName>
        <fullName evidence="6">DNA polymerase II subunit 2</fullName>
    </recommendedName>
</protein>
<name>A0A811KSL1_9BILA</name>
<gene>
    <name evidence="8" type="ORF">BOKJ2_LOCUS7921</name>
</gene>